<evidence type="ECO:0000313" key="2">
    <source>
        <dbReference type="EMBL" id="RZU43000.1"/>
    </source>
</evidence>
<sequence length="104" mass="11367">MEIRSCTAWKPPGIYVRQGFVSSITPLYTIDRRTQVDRQSGEPGGDVNRKTARTLLTIMMYAGVGIFLLPYAVGKASTAPLLMLLGGIIAVVCGLLRCYLTEDE</sequence>
<dbReference type="EMBL" id="SHKW01000001">
    <property type="protein sequence ID" value="RZU43000.1"/>
    <property type="molecule type" value="Genomic_DNA"/>
</dbReference>
<keyword evidence="3" id="KW-1185">Reference proteome</keyword>
<evidence type="ECO:0000313" key="3">
    <source>
        <dbReference type="Proteomes" id="UP000292958"/>
    </source>
</evidence>
<evidence type="ECO:0000256" key="1">
    <source>
        <dbReference type="SAM" id="Phobius"/>
    </source>
</evidence>
<reference evidence="2 3" key="1">
    <citation type="submission" date="2019-02" db="EMBL/GenBank/DDBJ databases">
        <title>Genomic Encyclopedia of Archaeal and Bacterial Type Strains, Phase II (KMG-II): from individual species to whole genera.</title>
        <authorList>
            <person name="Goeker M."/>
        </authorList>
    </citation>
    <scope>NUCLEOTIDE SEQUENCE [LARGE SCALE GENOMIC DNA]</scope>
    <source>
        <strain evidence="2 3">DSM 18101</strain>
    </source>
</reference>
<keyword evidence="1" id="KW-0472">Membrane</keyword>
<comment type="caution">
    <text evidence="2">The sequence shown here is derived from an EMBL/GenBank/DDBJ whole genome shotgun (WGS) entry which is preliminary data.</text>
</comment>
<keyword evidence="1" id="KW-1133">Transmembrane helix</keyword>
<name>A0A4Q7YYW7_9BACT</name>
<feature type="transmembrane region" description="Helical" evidence="1">
    <location>
        <begin position="79"/>
        <end position="100"/>
    </location>
</feature>
<gene>
    <name evidence="2" type="ORF">BDD14_4601</name>
</gene>
<feature type="transmembrane region" description="Helical" evidence="1">
    <location>
        <begin position="55"/>
        <end position="73"/>
    </location>
</feature>
<protein>
    <submittedName>
        <fullName evidence="2">Uncharacterized protein</fullName>
    </submittedName>
</protein>
<dbReference type="RefSeq" id="WP_130421227.1">
    <property type="nucleotide sequence ID" value="NZ_SHKW01000001.1"/>
</dbReference>
<dbReference type="AlphaFoldDB" id="A0A4Q7YYW7"/>
<accession>A0A4Q7YYW7</accession>
<organism evidence="2 3">
    <name type="scientific">Edaphobacter modestus</name>
    <dbReference type="NCBI Taxonomy" id="388466"/>
    <lineage>
        <taxon>Bacteria</taxon>
        <taxon>Pseudomonadati</taxon>
        <taxon>Acidobacteriota</taxon>
        <taxon>Terriglobia</taxon>
        <taxon>Terriglobales</taxon>
        <taxon>Acidobacteriaceae</taxon>
        <taxon>Edaphobacter</taxon>
    </lineage>
</organism>
<keyword evidence="1" id="KW-0812">Transmembrane</keyword>
<dbReference type="OrthoDB" id="123128at2"/>
<dbReference type="Proteomes" id="UP000292958">
    <property type="component" value="Unassembled WGS sequence"/>
</dbReference>
<proteinExistence type="predicted"/>